<protein>
    <submittedName>
        <fullName evidence="1">Uncharacterized protein</fullName>
    </submittedName>
</protein>
<evidence type="ECO:0000313" key="2">
    <source>
        <dbReference type="Proteomes" id="UP001175226"/>
    </source>
</evidence>
<gene>
    <name evidence="1" type="ORF">EV421DRAFT_1745766</name>
</gene>
<keyword evidence="2" id="KW-1185">Reference proteome</keyword>
<accession>A0AA39ICI8</accession>
<organism evidence="1 2">
    <name type="scientific">Armillaria borealis</name>
    <dbReference type="NCBI Taxonomy" id="47425"/>
    <lineage>
        <taxon>Eukaryota</taxon>
        <taxon>Fungi</taxon>
        <taxon>Dikarya</taxon>
        <taxon>Basidiomycota</taxon>
        <taxon>Agaricomycotina</taxon>
        <taxon>Agaricomycetes</taxon>
        <taxon>Agaricomycetidae</taxon>
        <taxon>Agaricales</taxon>
        <taxon>Marasmiineae</taxon>
        <taxon>Physalacriaceae</taxon>
        <taxon>Armillaria</taxon>
    </lineage>
</organism>
<proteinExistence type="predicted"/>
<evidence type="ECO:0000313" key="1">
    <source>
        <dbReference type="EMBL" id="KAK0421896.1"/>
    </source>
</evidence>
<dbReference type="Proteomes" id="UP001175226">
    <property type="component" value="Unassembled WGS sequence"/>
</dbReference>
<sequence>MTRIIDAVLVALMEWCIVKNTIVVALGCLEKVIVRVEEGVGWKIVVVAVRGKEGGKSCKVVSGIKATSTTANATAHRDVVVTVRGKGDCIGGDGGGRATMTGLVIVYNAAVAPSKGVDIVAAVLEALEKSVVTVMGEMGENREIGGGGE</sequence>
<name>A0AA39ICI8_9AGAR</name>
<dbReference type="EMBL" id="JAUEPT010000269">
    <property type="protein sequence ID" value="KAK0421896.1"/>
    <property type="molecule type" value="Genomic_DNA"/>
</dbReference>
<reference evidence="1" key="1">
    <citation type="submission" date="2023-06" db="EMBL/GenBank/DDBJ databases">
        <authorList>
            <consortium name="Lawrence Berkeley National Laboratory"/>
            <person name="Ahrendt S."/>
            <person name="Sahu N."/>
            <person name="Indic B."/>
            <person name="Wong-Bajracharya J."/>
            <person name="Merenyi Z."/>
            <person name="Ke H.-M."/>
            <person name="Monk M."/>
            <person name="Kocsube S."/>
            <person name="Drula E."/>
            <person name="Lipzen A."/>
            <person name="Balint B."/>
            <person name="Henrissat B."/>
            <person name="Andreopoulos B."/>
            <person name="Martin F.M."/>
            <person name="Harder C.B."/>
            <person name="Rigling D."/>
            <person name="Ford K.L."/>
            <person name="Foster G.D."/>
            <person name="Pangilinan J."/>
            <person name="Papanicolaou A."/>
            <person name="Barry K."/>
            <person name="LaButti K."/>
            <person name="Viragh M."/>
            <person name="Koriabine M."/>
            <person name="Yan M."/>
            <person name="Riley R."/>
            <person name="Champramary S."/>
            <person name="Plett K.L."/>
            <person name="Tsai I.J."/>
            <person name="Slot J."/>
            <person name="Sipos G."/>
            <person name="Plett J."/>
            <person name="Nagy L.G."/>
            <person name="Grigoriev I.V."/>
        </authorList>
    </citation>
    <scope>NUCLEOTIDE SEQUENCE</scope>
    <source>
        <strain evidence="1">FPL87.14</strain>
    </source>
</reference>
<dbReference type="AlphaFoldDB" id="A0AA39ICI8"/>
<comment type="caution">
    <text evidence="1">The sequence shown here is derived from an EMBL/GenBank/DDBJ whole genome shotgun (WGS) entry which is preliminary data.</text>
</comment>